<dbReference type="RefSeq" id="WP_168034189.1">
    <property type="nucleotide sequence ID" value="NZ_JAAVNE010000046.1"/>
</dbReference>
<dbReference type="EMBL" id="JAAVNE010000046">
    <property type="protein sequence ID" value="NKC33463.1"/>
    <property type="molecule type" value="Genomic_DNA"/>
</dbReference>
<gene>
    <name evidence="1" type="ORF">HEQ75_21555</name>
</gene>
<protein>
    <recommendedName>
        <fullName evidence="3">Resolvase/invertase-type recombinase catalytic domain-containing protein</fullName>
    </recommendedName>
</protein>
<name>A0ABX1E9G4_9PROT</name>
<sequence>MHLCYKCLRKGLPSEAEQDAALLAGGASPEELAEAYRDDCRKKPEQPQRDYIPGAAREGDVILVPRLGVLATSDAAALRFAAAIAEHGATLKDAGTGRTYRVRPEAAQDVADALRLAADMREDERRIVLARARSHVKARPGKAPEMDEAERARAAVYWFDQSLTNAEAVEKIGRPERLIYRALGKRHRPAFGKMTSKRRSPRAT</sequence>
<keyword evidence="2" id="KW-1185">Reference proteome</keyword>
<dbReference type="Proteomes" id="UP000787635">
    <property type="component" value="Unassembled WGS sequence"/>
</dbReference>
<organism evidence="1 2">
    <name type="scientific">Falsiroseomonas selenitidurans</name>
    <dbReference type="NCBI Taxonomy" id="2716335"/>
    <lineage>
        <taxon>Bacteria</taxon>
        <taxon>Pseudomonadati</taxon>
        <taxon>Pseudomonadota</taxon>
        <taxon>Alphaproteobacteria</taxon>
        <taxon>Acetobacterales</taxon>
        <taxon>Roseomonadaceae</taxon>
        <taxon>Falsiroseomonas</taxon>
    </lineage>
</organism>
<evidence type="ECO:0000313" key="1">
    <source>
        <dbReference type="EMBL" id="NKC33463.1"/>
    </source>
</evidence>
<evidence type="ECO:0000313" key="2">
    <source>
        <dbReference type="Proteomes" id="UP000787635"/>
    </source>
</evidence>
<proteinExistence type="predicted"/>
<comment type="caution">
    <text evidence="1">The sequence shown here is derived from an EMBL/GenBank/DDBJ whole genome shotgun (WGS) entry which is preliminary data.</text>
</comment>
<reference evidence="1 2" key="1">
    <citation type="submission" date="2020-03" db="EMBL/GenBank/DDBJ databases">
        <title>Roseomonas selenitidurans sp. nov. isolated from urban soil.</title>
        <authorList>
            <person name="Liu H."/>
        </authorList>
    </citation>
    <scope>NUCLEOTIDE SEQUENCE [LARGE SCALE GENOMIC DNA]</scope>
    <source>
        <strain evidence="1 2">BU-1</strain>
    </source>
</reference>
<accession>A0ABX1E9G4</accession>
<evidence type="ECO:0008006" key="3">
    <source>
        <dbReference type="Google" id="ProtNLM"/>
    </source>
</evidence>